<comment type="function">
    <text evidence="7">Catalyzes the release of premature peptidyl moieties from peptidyl-tRNA molecules trapped in stalled 50S ribosomal subunits, and thus maintains levels of free tRNAs and 50S ribosomes.</text>
</comment>
<feature type="binding site" evidence="7">
    <location>
        <position position="107"/>
    </location>
    <ligand>
        <name>tRNA</name>
        <dbReference type="ChEBI" id="CHEBI:17843"/>
    </ligand>
</feature>
<dbReference type="HAMAP" id="MF_00083">
    <property type="entry name" value="Pept_tRNA_hydro_bact"/>
    <property type="match status" value="1"/>
</dbReference>
<dbReference type="Pfam" id="PF01195">
    <property type="entry name" value="Pept_tRNA_hydro"/>
    <property type="match status" value="1"/>
</dbReference>
<comment type="subunit">
    <text evidence="7">Monomer.</text>
</comment>
<dbReference type="GO" id="GO:0004045">
    <property type="term" value="F:peptidyl-tRNA hydrolase activity"/>
    <property type="evidence" value="ECO:0007669"/>
    <property type="project" value="UniProtKB-UniRule"/>
</dbReference>
<dbReference type="EC" id="3.1.1.29" evidence="1 7"/>
<evidence type="ECO:0000256" key="1">
    <source>
        <dbReference type="ARBA" id="ARBA00013260"/>
    </source>
</evidence>
<dbReference type="PANTHER" id="PTHR17224">
    <property type="entry name" value="PEPTIDYL-TRNA HYDROLASE"/>
    <property type="match status" value="1"/>
</dbReference>
<evidence type="ECO:0000256" key="6">
    <source>
        <dbReference type="ARBA" id="ARBA00050038"/>
    </source>
</evidence>
<evidence type="ECO:0000256" key="5">
    <source>
        <dbReference type="ARBA" id="ARBA00038063"/>
    </source>
</evidence>
<keyword evidence="3 7" id="KW-0378">Hydrolase</keyword>
<comment type="catalytic activity">
    <reaction evidence="7 8">
        <text>an N-acyl-L-alpha-aminoacyl-tRNA + H2O = an N-acyl-L-amino acid + a tRNA + H(+)</text>
        <dbReference type="Rhea" id="RHEA:54448"/>
        <dbReference type="Rhea" id="RHEA-COMP:10123"/>
        <dbReference type="Rhea" id="RHEA-COMP:13883"/>
        <dbReference type="ChEBI" id="CHEBI:15377"/>
        <dbReference type="ChEBI" id="CHEBI:15378"/>
        <dbReference type="ChEBI" id="CHEBI:59874"/>
        <dbReference type="ChEBI" id="CHEBI:78442"/>
        <dbReference type="ChEBI" id="CHEBI:138191"/>
        <dbReference type="EC" id="3.1.1.29"/>
    </reaction>
</comment>
<comment type="similarity">
    <text evidence="5 7 9">Belongs to the PTH family.</text>
</comment>
<dbReference type="EMBL" id="MFAQ01000003">
    <property type="protein sequence ID" value="OGD84052.1"/>
    <property type="molecule type" value="Genomic_DNA"/>
</dbReference>
<reference evidence="10 11" key="1">
    <citation type="journal article" date="2016" name="Nat. Commun.">
        <title>Thousands of microbial genomes shed light on interconnected biogeochemical processes in an aquifer system.</title>
        <authorList>
            <person name="Anantharaman K."/>
            <person name="Brown C.T."/>
            <person name="Hug L.A."/>
            <person name="Sharon I."/>
            <person name="Castelle C.J."/>
            <person name="Probst A.J."/>
            <person name="Thomas B.C."/>
            <person name="Singh A."/>
            <person name="Wilkins M.J."/>
            <person name="Karaoz U."/>
            <person name="Brodie E.L."/>
            <person name="Williams K.H."/>
            <person name="Hubbard S.S."/>
            <person name="Banfield J.F."/>
        </authorList>
    </citation>
    <scope>NUCLEOTIDE SEQUENCE [LARGE SCALE GENOMIC DNA]</scope>
</reference>
<dbReference type="InterPro" id="IPR001328">
    <property type="entry name" value="Pept_tRNA_hydro"/>
</dbReference>
<evidence type="ECO:0000256" key="4">
    <source>
        <dbReference type="ARBA" id="ARBA00022884"/>
    </source>
</evidence>
<gene>
    <name evidence="7" type="primary">pth</name>
    <name evidence="10" type="ORF">A2572_03990</name>
</gene>
<evidence type="ECO:0000256" key="9">
    <source>
        <dbReference type="RuleBase" id="RU004320"/>
    </source>
</evidence>
<evidence type="ECO:0000256" key="2">
    <source>
        <dbReference type="ARBA" id="ARBA00022555"/>
    </source>
</evidence>
<dbReference type="AlphaFoldDB" id="A0A1F5FWT1"/>
<dbReference type="InterPro" id="IPR018171">
    <property type="entry name" value="Pept_tRNA_hydro_CS"/>
</dbReference>
<evidence type="ECO:0000313" key="10">
    <source>
        <dbReference type="EMBL" id="OGD84052.1"/>
    </source>
</evidence>
<protein>
    <recommendedName>
        <fullName evidence="6 7">Peptidyl-tRNA hydrolase</fullName>
        <shortName evidence="7">Pth</shortName>
        <ecNumber evidence="1 7">3.1.1.29</ecNumber>
    </recommendedName>
</protein>
<evidence type="ECO:0000256" key="3">
    <source>
        <dbReference type="ARBA" id="ARBA00022801"/>
    </source>
</evidence>
<feature type="site" description="Stabilizes the basic form of H active site to accept a proton" evidence="7">
    <location>
        <position position="86"/>
    </location>
</feature>
<dbReference type="Gene3D" id="3.40.50.1470">
    <property type="entry name" value="Peptidyl-tRNA hydrolase"/>
    <property type="match status" value="1"/>
</dbReference>
<dbReference type="GO" id="GO:0072344">
    <property type="term" value="P:rescue of stalled ribosome"/>
    <property type="evidence" value="ECO:0007669"/>
    <property type="project" value="UniProtKB-UniRule"/>
</dbReference>
<dbReference type="GO" id="GO:0000049">
    <property type="term" value="F:tRNA binding"/>
    <property type="evidence" value="ECO:0007669"/>
    <property type="project" value="UniProtKB-UniRule"/>
</dbReference>
<comment type="subcellular location">
    <subcellularLocation>
        <location evidence="7">Cytoplasm</location>
    </subcellularLocation>
</comment>
<feature type="binding site" evidence="7">
    <location>
        <position position="61"/>
    </location>
    <ligand>
        <name>tRNA</name>
        <dbReference type="ChEBI" id="CHEBI:17843"/>
    </ligand>
</feature>
<comment type="caution">
    <text evidence="10">The sequence shown here is derived from an EMBL/GenBank/DDBJ whole genome shotgun (WGS) entry which is preliminary data.</text>
</comment>
<evidence type="ECO:0000256" key="8">
    <source>
        <dbReference type="RuleBase" id="RU000673"/>
    </source>
</evidence>
<feature type="binding site" evidence="7">
    <location>
        <position position="14"/>
    </location>
    <ligand>
        <name>tRNA</name>
        <dbReference type="ChEBI" id="CHEBI:17843"/>
    </ligand>
</feature>
<dbReference type="Proteomes" id="UP000179237">
    <property type="component" value="Unassembled WGS sequence"/>
</dbReference>
<feature type="active site" description="Proton acceptor" evidence="7">
    <location>
        <position position="19"/>
    </location>
</feature>
<evidence type="ECO:0000313" key="11">
    <source>
        <dbReference type="Proteomes" id="UP000179237"/>
    </source>
</evidence>
<sequence length="173" mass="19462">MKIVVGLGNIGDKYRRTRHNVGFRIVEKLAGGESFREDKSQEAYICRKGSVLLVKPTTFMNDSGRAVRKIMDFYKINAEDLILVHDDLDIELGDYKIQKGKGPKVHNGVSSVESTVQTNDFWRLRIGVDGRAQNRFDESGADYVLSNFSTDEEDALEDVIEESCDELLVTLGL</sequence>
<dbReference type="InterPro" id="IPR036416">
    <property type="entry name" value="Pept_tRNA_hydro_sf"/>
</dbReference>
<keyword evidence="2 7" id="KW-0820">tRNA-binding</keyword>
<keyword evidence="4 7" id="KW-0694">RNA-binding</keyword>
<dbReference type="GO" id="GO:0006515">
    <property type="term" value="P:protein quality control for misfolded or incompletely synthesized proteins"/>
    <property type="evidence" value="ECO:0007669"/>
    <property type="project" value="UniProtKB-UniRule"/>
</dbReference>
<dbReference type="NCBIfam" id="TIGR00447">
    <property type="entry name" value="pth"/>
    <property type="match status" value="1"/>
</dbReference>
<feature type="site" description="Discriminates between blocked and unblocked aminoacyl-tRNA" evidence="7">
    <location>
        <position position="9"/>
    </location>
</feature>
<feature type="binding site" evidence="7">
    <location>
        <position position="59"/>
    </location>
    <ligand>
        <name>tRNA</name>
        <dbReference type="ChEBI" id="CHEBI:17843"/>
    </ligand>
</feature>
<dbReference type="CDD" id="cd00462">
    <property type="entry name" value="PTH"/>
    <property type="match status" value="1"/>
</dbReference>
<dbReference type="PANTHER" id="PTHR17224:SF1">
    <property type="entry name" value="PEPTIDYL-TRNA HYDROLASE"/>
    <property type="match status" value="1"/>
</dbReference>
<comment type="function">
    <text evidence="7">Hydrolyzes ribosome-free peptidyl-tRNAs (with 1 or more amino acids incorporated), which drop off the ribosome during protein synthesis, or as a result of ribosome stalling.</text>
</comment>
<dbReference type="SUPFAM" id="SSF53178">
    <property type="entry name" value="Peptidyl-tRNA hydrolase-like"/>
    <property type="match status" value="1"/>
</dbReference>
<organism evidence="10 11">
    <name type="scientific">Candidatus Collierbacteria bacterium RIFOXYD1_FULL_40_9</name>
    <dbReference type="NCBI Taxonomy" id="1817731"/>
    <lineage>
        <taxon>Bacteria</taxon>
        <taxon>Candidatus Collieribacteriota</taxon>
    </lineage>
</organism>
<name>A0A1F5FWT1_9BACT</name>
<dbReference type="GO" id="GO:0005737">
    <property type="term" value="C:cytoplasm"/>
    <property type="evidence" value="ECO:0007669"/>
    <property type="project" value="UniProtKB-SubCell"/>
</dbReference>
<evidence type="ECO:0000256" key="7">
    <source>
        <dbReference type="HAMAP-Rule" id="MF_00083"/>
    </source>
</evidence>
<accession>A0A1F5FWT1</accession>
<keyword evidence="7" id="KW-0963">Cytoplasm</keyword>
<proteinExistence type="inferred from homology"/>
<dbReference type="PROSITE" id="PS01195">
    <property type="entry name" value="PEPT_TRNA_HYDROL_1"/>
    <property type="match status" value="1"/>
</dbReference>